<dbReference type="GO" id="GO:0008495">
    <property type="term" value="F:protoheme IX farnesyltransferase activity"/>
    <property type="evidence" value="ECO:0007669"/>
    <property type="project" value="InterPro"/>
</dbReference>
<dbReference type="Gene3D" id="1.10.357.140">
    <property type="entry name" value="UbiA prenyltransferase"/>
    <property type="match status" value="1"/>
</dbReference>
<comment type="subcellular location">
    <subcellularLocation>
        <location evidence="1">Membrane</location>
        <topology evidence="1">Multi-pass membrane protein</topology>
    </subcellularLocation>
</comment>
<dbReference type="Pfam" id="PF01040">
    <property type="entry name" value="UbiA"/>
    <property type="match status" value="1"/>
</dbReference>
<gene>
    <name evidence="11" type="ORF">BSTOLATCC_MIC30392</name>
</gene>
<dbReference type="InterPro" id="IPR030470">
    <property type="entry name" value="UbiA_prenylTrfase_CS"/>
</dbReference>
<protein>
    <recommendedName>
        <fullName evidence="3">Protoheme IX farnesyltransferase, mitochondrial</fullName>
    </recommendedName>
    <alternativeName>
        <fullName evidence="9">Heme O synthase</fullName>
    </alternativeName>
</protein>
<evidence type="ECO:0000256" key="5">
    <source>
        <dbReference type="ARBA" id="ARBA00022692"/>
    </source>
</evidence>
<dbReference type="PANTHER" id="PTHR43448:SF2">
    <property type="entry name" value="PROTOHEME IX FARNESYLTRANSFERASE, MITOCHONDRIAL"/>
    <property type="match status" value="1"/>
</dbReference>
<dbReference type="GO" id="GO:0005739">
    <property type="term" value="C:mitochondrion"/>
    <property type="evidence" value="ECO:0007669"/>
    <property type="project" value="TreeGrafter"/>
</dbReference>
<dbReference type="EMBL" id="CAJZBQ010000030">
    <property type="protein sequence ID" value="CAG9322010.1"/>
    <property type="molecule type" value="Genomic_DNA"/>
</dbReference>
<dbReference type="PROSITE" id="PS00943">
    <property type="entry name" value="UBIA"/>
    <property type="match status" value="1"/>
</dbReference>
<dbReference type="InterPro" id="IPR044878">
    <property type="entry name" value="UbiA_sf"/>
</dbReference>
<dbReference type="Proteomes" id="UP001162131">
    <property type="component" value="Unassembled WGS sequence"/>
</dbReference>
<evidence type="ECO:0000256" key="9">
    <source>
        <dbReference type="ARBA" id="ARBA00030253"/>
    </source>
</evidence>
<keyword evidence="12" id="KW-1185">Reference proteome</keyword>
<evidence type="ECO:0000256" key="3">
    <source>
        <dbReference type="ARBA" id="ARBA00016335"/>
    </source>
</evidence>
<sequence>MNTRALFYLKETKELTKAVLSLYNAGVCTLMYCHGCPSPTLLNSLSVMSGSFLMACSTQALNQAYEAPIDKIMTRTMRRPIPSGTIPRSAAVAIGLSLGGASLALLAPLGYMTQLTALSIWSGYLMIYTPLKRVTRFSTHIGSIAGAAPVYLGWVAGTGTFYGLDPFLMGLFMAAWQFPHFYGILWTYKQDFLKGGYKMITNVDPNGIKTSRGNKIAALSQLFATIGMGYTGMIHPLFVPVAIWYNWTPVKAALEHFQAFPNAMTGHKLTIVSYRLIGTLFLVLFGTIAWRKAMEWVKEVKERTDQEHRKYEDYKASS</sequence>
<dbReference type="CDD" id="cd13957">
    <property type="entry name" value="PT_UbiA_Cox10"/>
    <property type="match status" value="1"/>
</dbReference>
<evidence type="ECO:0000256" key="6">
    <source>
        <dbReference type="ARBA" id="ARBA00022989"/>
    </source>
</evidence>
<evidence type="ECO:0000313" key="12">
    <source>
        <dbReference type="Proteomes" id="UP001162131"/>
    </source>
</evidence>
<keyword evidence="8 10" id="KW-0472">Membrane</keyword>
<dbReference type="AlphaFoldDB" id="A0AAU9J8B5"/>
<keyword evidence="5 10" id="KW-0812">Transmembrane</keyword>
<keyword evidence="6 10" id="KW-1133">Transmembrane helix</keyword>
<feature type="transmembrane region" description="Helical" evidence="10">
    <location>
        <begin position="111"/>
        <end position="129"/>
    </location>
</feature>
<feature type="transmembrane region" description="Helical" evidence="10">
    <location>
        <begin position="168"/>
        <end position="188"/>
    </location>
</feature>
<proteinExistence type="inferred from homology"/>
<dbReference type="GO" id="GO:0006784">
    <property type="term" value="P:heme A biosynthetic process"/>
    <property type="evidence" value="ECO:0007669"/>
    <property type="project" value="TreeGrafter"/>
</dbReference>
<evidence type="ECO:0000256" key="7">
    <source>
        <dbReference type="ARBA" id="ARBA00023133"/>
    </source>
</evidence>
<evidence type="ECO:0000313" key="11">
    <source>
        <dbReference type="EMBL" id="CAG9322010.1"/>
    </source>
</evidence>
<comment type="similarity">
    <text evidence="2">Belongs to the UbiA prenyltransferase family.</text>
</comment>
<evidence type="ECO:0000256" key="2">
    <source>
        <dbReference type="ARBA" id="ARBA00005985"/>
    </source>
</evidence>
<feature type="transmembrane region" description="Helical" evidence="10">
    <location>
        <begin position="222"/>
        <end position="245"/>
    </location>
</feature>
<keyword evidence="7" id="KW-0350">Heme biosynthesis</keyword>
<dbReference type="InterPro" id="IPR006369">
    <property type="entry name" value="Protohaem_IX_farnesylTrfase"/>
</dbReference>
<reference evidence="11" key="1">
    <citation type="submission" date="2021-09" db="EMBL/GenBank/DDBJ databases">
        <authorList>
            <consortium name="AG Swart"/>
            <person name="Singh M."/>
            <person name="Singh A."/>
            <person name="Seah K."/>
            <person name="Emmerich C."/>
        </authorList>
    </citation>
    <scope>NUCLEOTIDE SEQUENCE</scope>
    <source>
        <strain evidence="11">ATCC30299</strain>
    </source>
</reference>
<evidence type="ECO:0000256" key="1">
    <source>
        <dbReference type="ARBA" id="ARBA00004141"/>
    </source>
</evidence>
<evidence type="ECO:0000256" key="8">
    <source>
        <dbReference type="ARBA" id="ARBA00023136"/>
    </source>
</evidence>
<feature type="transmembrane region" description="Helical" evidence="10">
    <location>
        <begin position="271"/>
        <end position="290"/>
    </location>
</feature>
<dbReference type="PANTHER" id="PTHR43448">
    <property type="entry name" value="PROTOHEME IX FARNESYLTRANSFERASE, MITOCHONDRIAL"/>
    <property type="match status" value="1"/>
</dbReference>
<dbReference type="InterPro" id="IPR000537">
    <property type="entry name" value="UbiA_prenyltransferase"/>
</dbReference>
<name>A0AAU9J8B5_9CILI</name>
<evidence type="ECO:0000256" key="10">
    <source>
        <dbReference type="SAM" id="Phobius"/>
    </source>
</evidence>
<comment type="caution">
    <text evidence="11">The sequence shown here is derived from an EMBL/GenBank/DDBJ whole genome shotgun (WGS) entry which is preliminary data.</text>
</comment>
<dbReference type="GO" id="GO:0016020">
    <property type="term" value="C:membrane"/>
    <property type="evidence" value="ECO:0007669"/>
    <property type="project" value="UniProtKB-SubCell"/>
</dbReference>
<feature type="transmembrane region" description="Helical" evidence="10">
    <location>
        <begin position="141"/>
        <end position="162"/>
    </location>
</feature>
<organism evidence="11 12">
    <name type="scientific">Blepharisma stoltei</name>
    <dbReference type="NCBI Taxonomy" id="1481888"/>
    <lineage>
        <taxon>Eukaryota</taxon>
        <taxon>Sar</taxon>
        <taxon>Alveolata</taxon>
        <taxon>Ciliophora</taxon>
        <taxon>Postciliodesmatophora</taxon>
        <taxon>Heterotrichea</taxon>
        <taxon>Heterotrichida</taxon>
        <taxon>Blepharismidae</taxon>
        <taxon>Blepharisma</taxon>
    </lineage>
</organism>
<evidence type="ECO:0000256" key="4">
    <source>
        <dbReference type="ARBA" id="ARBA00022679"/>
    </source>
</evidence>
<accession>A0AAU9J8B5</accession>
<keyword evidence="4" id="KW-0808">Transferase</keyword>